<dbReference type="EC" id="1.1.1.267" evidence="9"/>
<evidence type="ECO:0000259" key="11">
    <source>
        <dbReference type="Pfam" id="PF08436"/>
    </source>
</evidence>
<dbReference type="SUPFAM" id="SSF69055">
    <property type="entry name" value="1-deoxy-D-xylulose-5-phosphate reductoisomerase, C-terminal domain"/>
    <property type="match status" value="1"/>
</dbReference>
<evidence type="ECO:0000259" key="10">
    <source>
        <dbReference type="Pfam" id="PF02670"/>
    </source>
</evidence>
<dbReference type="Proteomes" id="UP000273500">
    <property type="component" value="Unassembled WGS sequence"/>
</dbReference>
<comment type="pathway">
    <text evidence="1 9">Isoprenoid biosynthesis; isopentenyl diphosphate biosynthesis via DXP pathway; isopentenyl diphosphate from 1-deoxy-D-xylulose 5-phosphate: step 1/6.</text>
</comment>
<feature type="binding site" evidence="9">
    <location>
        <position position="208"/>
    </location>
    <ligand>
        <name>NADPH</name>
        <dbReference type="ChEBI" id="CHEBI:57783"/>
    </ligand>
</feature>
<feature type="binding site" evidence="9">
    <location>
        <position position="220"/>
    </location>
    <ligand>
        <name>1-deoxy-D-xylulose 5-phosphate</name>
        <dbReference type="ChEBI" id="CHEBI:57792"/>
    </ligand>
</feature>
<evidence type="ECO:0000256" key="2">
    <source>
        <dbReference type="ARBA" id="ARBA00006825"/>
    </source>
</evidence>
<dbReference type="OrthoDB" id="9806546at2"/>
<reference evidence="13 14" key="1">
    <citation type="submission" date="2018-12" db="EMBL/GenBank/DDBJ databases">
        <authorList>
            <person name="Feng G."/>
            <person name="Zhu H."/>
        </authorList>
    </citation>
    <scope>NUCLEOTIDE SEQUENCE [LARGE SCALE GENOMIC DNA]</scope>
    <source>
        <strain evidence="13 14">KCTC 12533</strain>
    </source>
</reference>
<dbReference type="InterPro" id="IPR036291">
    <property type="entry name" value="NAD(P)-bd_dom_sf"/>
</dbReference>
<comment type="caution">
    <text evidence="9">Lacks conserved residue(s) required for the propagation of feature annotation.</text>
</comment>
<dbReference type="PANTHER" id="PTHR30525">
    <property type="entry name" value="1-DEOXY-D-XYLULOSE 5-PHOSPHATE REDUCTOISOMERASE"/>
    <property type="match status" value="1"/>
</dbReference>
<comment type="catalytic activity">
    <reaction evidence="8">
        <text>2-C-methyl-D-erythritol 4-phosphate + NADP(+) = 1-deoxy-D-xylulose 5-phosphate + NADPH + H(+)</text>
        <dbReference type="Rhea" id="RHEA:13717"/>
        <dbReference type="ChEBI" id="CHEBI:15378"/>
        <dbReference type="ChEBI" id="CHEBI:57783"/>
        <dbReference type="ChEBI" id="CHEBI:57792"/>
        <dbReference type="ChEBI" id="CHEBI:58262"/>
        <dbReference type="ChEBI" id="CHEBI:58349"/>
        <dbReference type="EC" id="1.1.1.267"/>
    </reaction>
    <physiologicalReaction direction="right-to-left" evidence="8">
        <dbReference type="Rhea" id="RHEA:13719"/>
    </physiologicalReaction>
</comment>
<evidence type="ECO:0000256" key="6">
    <source>
        <dbReference type="ARBA" id="ARBA00023211"/>
    </source>
</evidence>
<feature type="binding site" evidence="9">
    <location>
        <position position="153"/>
    </location>
    <ligand>
        <name>Mn(2+)</name>
        <dbReference type="ChEBI" id="CHEBI:29035"/>
    </ligand>
</feature>
<comment type="function">
    <text evidence="9">Catalyzes the NADPH-dependent rearrangement and reduction of 1-deoxy-D-xylulose-5-phosphate (DXP) to 2-C-methyl-D-erythritol 4-phosphate (MEP).</text>
</comment>
<keyword evidence="9" id="KW-0460">Magnesium</keyword>
<keyword evidence="14" id="KW-1185">Reference proteome</keyword>
<gene>
    <name evidence="9" type="primary">dxr</name>
    <name evidence="13" type="ORF">EI291_13760</name>
</gene>
<evidence type="ECO:0000256" key="4">
    <source>
        <dbReference type="ARBA" id="ARBA00022857"/>
    </source>
</evidence>
<dbReference type="Gene3D" id="3.40.50.720">
    <property type="entry name" value="NAD(P)-binding Rossmann-like Domain"/>
    <property type="match status" value="1"/>
</dbReference>
<feature type="binding site" evidence="9">
    <location>
        <position position="128"/>
    </location>
    <ligand>
        <name>1-deoxy-D-xylulose 5-phosphate</name>
        <dbReference type="ChEBI" id="CHEBI:57792"/>
    </ligand>
</feature>
<feature type="binding site" evidence="9">
    <location>
        <position position="14"/>
    </location>
    <ligand>
        <name>NADPH</name>
        <dbReference type="ChEBI" id="CHEBI:57783"/>
    </ligand>
</feature>
<feature type="binding site" evidence="9">
    <location>
        <position position="42"/>
    </location>
    <ligand>
        <name>NADPH</name>
        <dbReference type="ChEBI" id="CHEBI:57783"/>
    </ligand>
</feature>
<dbReference type="InterPro" id="IPR013644">
    <property type="entry name" value="DXP_reductoisomerase_C"/>
</dbReference>
<dbReference type="GO" id="GO:0051484">
    <property type="term" value="P:isopentenyl diphosphate biosynthetic process, methylerythritol 4-phosphate pathway involved in terpenoid biosynthetic process"/>
    <property type="evidence" value="ECO:0007669"/>
    <property type="project" value="TreeGrafter"/>
</dbReference>
<dbReference type="GO" id="GO:0030145">
    <property type="term" value="F:manganese ion binding"/>
    <property type="evidence" value="ECO:0007669"/>
    <property type="project" value="TreeGrafter"/>
</dbReference>
<dbReference type="InterPro" id="IPR036169">
    <property type="entry name" value="DXPR_C_sf"/>
</dbReference>
<dbReference type="InterPro" id="IPR003821">
    <property type="entry name" value="DXP_reductoisomerase"/>
</dbReference>
<dbReference type="EMBL" id="RWIT01000007">
    <property type="protein sequence ID" value="RSK47666.1"/>
    <property type="molecule type" value="Genomic_DNA"/>
</dbReference>
<evidence type="ECO:0000256" key="3">
    <source>
        <dbReference type="ARBA" id="ARBA00022723"/>
    </source>
</evidence>
<keyword evidence="7 9" id="KW-0414">Isoprene biosynthesis</keyword>
<sequence>MSTTPKRVSLLGSTGSIGTQALDVVRAQPGRFQVTALSAQSNAELLIAQAREFRPAAVVIGDEAKYQQVREALANQPETEVLAGAAALTEVAARPDADVVLTAMVGYAGLLPTVAAIRAGKDIALANKETLVVAGQLITGLVQEHGVQLLPVDSEHSAIFQCLVGEEQNPIEKIILTASGGPFRGRTREQLAQVTKAQALKHPNWDMGAKITIDSASLMNKGLEVIEAKWLFNLRDEQIDVVVHPQSIIHSLVQFEDGSLKAQLGLPDMKLPIQYALGYPQRLTNNFPRFSFLEYPQLTFEQPDTTAFRNLALAFEALKRGGNAACILNAANEIAVAAFLRDEIGFLEMSDVVESSLARVSYLATPSLDDYVLTDQETRRVARELIGTRV</sequence>
<evidence type="ECO:0000256" key="9">
    <source>
        <dbReference type="HAMAP-Rule" id="MF_00183"/>
    </source>
</evidence>
<feature type="binding site" evidence="9">
    <location>
        <position position="202"/>
    </location>
    <ligand>
        <name>1-deoxy-D-xylulose 5-phosphate</name>
        <dbReference type="ChEBI" id="CHEBI:57792"/>
    </ligand>
</feature>
<dbReference type="PANTHER" id="PTHR30525:SF0">
    <property type="entry name" value="1-DEOXY-D-XYLULOSE 5-PHOSPHATE REDUCTOISOMERASE, CHLOROPLASTIC"/>
    <property type="match status" value="1"/>
</dbReference>
<feature type="binding site" evidence="9">
    <location>
        <position position="15"/>
    </location>
    <ligand>
        <name>NADPH</name>
        <dbReference type="ChEBI" id="CHEBI:57783"/>
    </ligand>
</feature>
<comment type="caution">
    <text evidence="13">The sequence shown here is derived from an EMBL/GenBank/DDBJ whole genome shotgun (WGS) entry which is preliminary data.</text>
</comment>
<feature type="binding site" evidence="9">
    <location>
        <position position="17"/>
    </location>
    <ligand>
        <name>NADPH</name>
        <dbReference type="ChEBI" id="CHEBI:57783"/>
    </ligand>
</feature>
<feature type="domain" description="1-deoxy-D-xylulose 5-phosphate reductoisomerase N-terminal" evidence="10">
    <location>
        <begin position="8"/>
        <end position="135"/>
    </location>
</feature>
<keyword evidence="13" id="KW-0413">Isomerase</keyword>
<accession>A0A3R9PA96</accession>
<feature type="binding site" evidence="9">
    <location>
        <position position="155"/>
    </location>
    <ligand>
        <name>1-deoxy-D-xylulose 5-phosphate</name>
        <dbReference type="ChEBI" id="CHEBI:57792"/>
    </ligand>
</feature>
<dbReference type="NCBIfam" id="NF009114">
    <property type="entry name" value="PRK12464.1"/>
    <property type="match status" value="1"/>
</dbReference>
<feature type="binding site" evidence="9">
    <location>
        <position position="129"/>
    </location>
    <ligand>
        <name>NADPH</name>
        <dbReference type="ChEBI" id="CHEBI:57783"/>
    </ligand>
</feature>
<feature type="binding site" evidence="9">
    <location>
        <position position="16"/>
    </location>
    <ligand>
        <name>NADPH</name>
        <dbReference type="ChEBI" id="CHEBI:57783"/>
    </ligand>
</feature>
<feature type="binding site" evidence="9">
    <location>
        <position position="224"/>
    </location>
    <ligand>
        <name>Mn(2+)</name>
        <dbReference type="ChEBI" id="CHEBI:29035"/>
    </ligand>
</feature>
<organism evidence="13 14">
    <name type="scientific">Hymenobacter rigui</name>
    <dbReference type="NCBI Taxonomy" id="334424"/>
    <lineage>
        <taxon>Bacteria</taxon>
        <taxon>Pseudomonadati</taxon>
        <taxon>Bacteroidota</taxon>
        <taxon>Cytophagia</taxon>
        <taxon>Cytophagales</taxon>
        <taxon>Hymenobacteraceae</taxon>
        <taxon>Hymenobacter</taxon>
    </lineage>
</organism>
<dbReference type="PIRSF" id="PIRSF006205">
    <property type="entry name" value="Dxp_reductismrs"/>
    <property type="match status" value="1"/>
</dbReference>
<dbReference type="Pfam" id="PF02670">
    <property type="entry name" value="DXP_reductoisom"/>
    <property type="match status" value="1"/>
</dbReference>
<feature type="binding site" evidence="9">
    <location>
        <position position="179"/>
    </location>
    <ligand>
        <name>1-deoxy-D-xylulose 5-phosphate</name>
        <dbReference type="ChEBI" id="CHEBI:57792"/>
    </ligand>
</feature>
<name>A0A3R9PA96_9BACT</name>
<feature type="binding site" evidence="9">
    <location>
        <position position="155"/>
    </location>
    <ligand>
        <name>Mn(2+)</name>
        <dbReference type="ChEBI" id="CHEBI:29035"/>
    </ligand>
</feature>
<dbReference type="UniPathway" id="UPA00056">
    <property type="reaction ID" value="UER00092"/>
</dbReference>
<protein>
    <recommendedName>
        <fullName evidence="9">1-deoxy-D-xylulose 5-phosphate reductoisomerase</fullName>
        <shortName evidence="9">DXP reductoisomerase</shortName>
        <ecNumber evidence="9">1.1.1.267</ecNumber>
    </recommendedName>
    <alternativeName>
        <fullName evidence="9">1-deoxyxylulose-5-phosphate reductoisomerase</fullName>
    </alternativeName>
    <alternativeName>
        <fullName evidence="9">2-C-methyl-D-erythritol 4-phosphate synthase</fullName>
    </alternativeName>
</protein>
<dbReference type="SUPFAM" id="SSF55347">
    <property type="entry name" value="Glyceraldehyde-3-phosphate dehydrogenase-like, C-terminal domain"/>
    <property type="match status" value="1"/>
</dbReference>
<dbReference type="InterPro" id="IPR026877">
    <property type="entry name" value="DXPR_C"/>
</dbReference>
<feature type="binding site" evidence="9">
    <location>
        <position position="224"/>
    </location>
    <ligand>
        <name>1-deoxy-D-xylulose 5-phosphate</name>
        <dbReference type="ChEBI" id="CHEBI:57792"/>
    </ligand>
</feature>
<keyword evidence="5 9" id="KW-0560">Oxidoreductase</keyword>
<keyword evidence="3 9" id="KW-0479">Metal-binding</keyword>
<dbReference type="SUPFAM" id="SSF51735">
    <property type="entry name" value="NAD(P)-binding Rossmann-fold domains"/>
    <property type="match status" value="1"/>
</dbReference>
<comment type="similarity">
    <text evidence="2 9">Belongs to the DXR family.</text>
</comment>
<evidence type="ECO:0000259" key="12">
    <source>
        <dbReference type="Pfam" id="PF13288"/>
    </source>
</evidence>
<evidence type="ECO:0000256" key="8">
    <source>
        <dbReference type="ARBA" id="ARBA00048543"/>
    </source>
</evidence>
<evidence type="ECO:0000256" key="1">
    <source>
        <dbReference type="ARBA" id="ARBA00005094"/>
    </source>
</evidence>
<evidence type="ECO:0000313" key="13">
    <source>
        <dbReference type="EMBL" id="RSK47666.1"/>
    </source>
</evidence>
<dbReference type="GO" id="GO:0016853">
    <property type="term" value="F:isomerase activity"/>
    <property type="evidence" value="ECO:0007669"/>
    <property type="project" value="UniProtKB-KW"/>
</dbReference>
<comment type="cofactor">
    <cofactor evidence="9">
        <name>Mg(2+)</name>
        <dbReference type="ChEBI" id="CHEBI:18420"/>
    </cofactor>
    <cofactor evidence="9">
        <name>Mn(2+)</name>
        <dbReference type="ChEBI" id="CHEBI:29035"/>
    </cofactor>
</comment>
<evidence type="ECO:0000313" key="14">
    <source>
        <dbReference type="Proteomes" id="UP000273500"/>
    </source>
</evidence>
<feature type="binding site" evidence="9">
    <location>
        <position position="127"/>
    </location>
    <ligand>
        <name>NADPH</name>
        <dbReference type="ChEBI" id="CHEBI:57783"/>
    </ligand>
</feature>
<dbReference type="GO" id="GO:0030604">
    <property type="term" value="F:1-deoxy-D-xylulose-5-phosphate reductoisomerase activity"/>
    <property type="evidence" value="ECO:0007669"/>
    <property type="project" value="UniProtKB-UniRule"/>
</dbReference>
<dbReference type="NCBIfam" id="TIGR00243">
    <property type="entry name" value="Dxr"/>
    <property type="match status" value="1"/>
</dbReference>
<keyword evidence="6 9" id="KW-0464">Manganese</keyword>
<evidence type="ECO:0000256" key="5">
    <source>
        <dbReference type="ARBA" id="ARBA00023002"/>
    </source>
</evidence>
<keyword evidence="4 9" id="KW-0521">NADP</keyword>
<evidence type="ECO:0000256" key="7">
    <source>
        <dbReference type="ARBA" id="ARBA00023229"/>
    </source>
</evidence>
<dbReference type="GO" id="GO:0070402">
    <property type="term" value="F:NADPH binding"/>
    <property type="evidence" value="ECO:0007669"/>
    <property type="project" value="InterPro"/>
</dbReference>
<dbReference type="Pfam" id="PF13288">
    <property type="entry name" value="DXPR_C"/>
    <property type="match status" value="1"/>
</dbReference>
<dbReference type="InterPro" id="IPR013512">
    <property type="entry name" value="DXP_reductoisomerase_N"/>
</dbReference>
<feature type="binding site" evidence="9">
    <location>
        <position position="221"/>
    </location>
    <ligand>
        <name>1-deoxy-D-xylulose 5-phosphate</name>
        <dbReference type="ChEBI" id="CHEBI:57792"/>
    </ligand>
</feature>
<feature type="binding site" evidence="9">
    <location>
        <position position="154"/>
    </location>
    <ligand>
        <name>1-deoxy-D-xylulose 5-phosphate</name>
        <dbReference type="ChEBI" id="CHEBI:57792"/>
    </ligand>
</feature>
<feature type="binding site" evidence="9">
    <location>
        <position position="215"/>
    </location>
    <ligand>
        <name>1-deoxy-D-xylulose 5-phosphate</name>
        <dbReference type="ChEBI" id="CHEBI:57792"/>
    </ligand>
</feature>
<dbReference type="RefSeq" id="WP_125420860.1">
    <property type="nucleotide sequence ID" value="NZ_RWIT01000007.1"/>
</dbReference>
<dbReference type="AlphaFoldDB" id="A0A3R9PA96"/>
<dbReference type="Pfam" id="PF08436">
    <property type="entry name" value="DXP_redisom_C"/>
    <property type="match status" value="1"/>
</dbReference>
<feature type="domain" description="DXP reductoisomerase C-terminal" evidence="12">
    <location>
        <begin position="264"/>
        <end position="380"/>
    </location>
</feature>
<dbReference type="FunFam" id="3.40.50.720:FF:000045">
    <property type="entry name" value="1-deoxy-D-xylulose 5-phosphate reductoisomerase"/>
    <property type="match status" value="1"/>
</dbReference>
<dbReference type="Gene3D" id="1.10.1740.10">
    <property type="match status" value="1"/>
</dbReference>
<proteinExistence type="inferred from homology"/>
<feature type="domain" description="1-deoxy-D-xylulose 5-phosphate reductoisomerase C-terminal" evidence="11">
    <location>
        <begin position="149"/>
        <end position="232"/>
    </location>
</feature>
<dbReference type="HAMAP" id="MF_00183">
    <property type="entry name" value="DXP_reductoisom"/>
    <property type="match status" value="1"/>
</dbReference>